<feature type="transmembrane region" description="Helical" evidence="5">
    <location>
        <begin position="225"/>
        <end position="250"/>
    </location>
</feature>
<dbReference type="KEGG" id="kbs:EPA93_39460"/>
<dbReference type="InterPro" id="IPR051328">
    <property type="entry name" value="T7SS_ABC-Transporter"/>
</dbReference>
<dbReference type="RefSeq" id="WP_129892788.1">
    <property type="nucleotide sequence ID" value="NZ_CP035758.1"/>
</dbReference>
<evidence type="ECO:0000256" key="5">
    <source>
        <dbReference type="SAM" id="Phobius"/>
    </source>
</evidence>
<keyword evidence="4 5" id="KW-0472">Membrane</keyword>
<feature type="transmembrane region" description="Helical" evidence="5">
    <location>
        <begin position="172"/>
        <end position="198"/>
    </location>
</feature>
<dbReference type="PANTHER" id="PTHR43077:SF11">
    <property type="entry name" value="TRANSPORT PERMEASE YVFS-RELATED"/>
    <property type="match status" value="1"/>
</dbReference>
<dbReference type="GO" id="GO:0016020">
    <property type="term" value="C:membrane"/>
    <property type="evidence" value="ECO:0007669"/>
    <property type="project" value="UniProtKB-SubCell"/>
</dbReference>
<evidence type="ECO:0000256" key="4">
    <source>
        <dbReference type="ARBA" id="ARBA00023136"/>
    </source>
</evidence>
<dbReference type="Proteomes" id="UP000290365">
    <property type="component" value="Chromosome"/>
</dbReference>
<dbReference type="Pfam" id="PF12698">
    <property type="entry name" value="ABC2_membrane_3"/>
    <property type="match status" value="1"/>
</dbReference>
<dbReference type="Gene3D" id="3.40.1710.10">
    <property type="entry name" value="abc type-2 transporter like domain"/>
    <property type="match status" value="1"/>
</dbReference>
<protein>
    <submittedName>
        <fullName evidence="7">ABC transporter permease</fullName>
    </submittedName>
</protein>
<dbReference type="PROSITE" id="PS51012">
    <property type="entry name" value="ABC_TM2"/>
    <property type="match status" value="1"/>
</dbReference>
<evidence type="ECO:0000256" key="3">
    <source>
        <dbReference type="ARBA" id="ARBA00022989"/>
    </source>
</evidence>
<evidence type="ECO:0000256" key="2">
    <source>
        <dbReference type="ARBA" id="ARBA00022692"/>
    </source>
</evidence>
<dbReference type="InterPro" id="IPR047817">
    <property type="entry name" value="ABC2_TM_bact-type"/>
</dbReference>
<organism evidence="7 8">
    <name type="scientific">Ktedonosporobacter rubrisoli</name>
    <dbReference type="NCBI Taxonomy" id="2509675"/>
    <lineage>
        <taxon>Bacteria</taxon>
        <taxon>Bacillati</taxon>
        <taxon>Chloroflexota</taxon>
        <taxon>Ktedonobacteria</taxon>
        <taxon>Ktedonobacterales</taxon>
        <taxon>Ktedonosporobacteraceae</taxon>
        <taxon>Ktedonosporobacter</taxon>
    </lineage>
</organism>
<sequence length="371" mass="40510">MGQHLSYHLRVIGACMKKDLKSALGERLFTILSVLVPVNFLILMSLFVLAGSNAPTAVVMQDRGTYAQQLYTAMSHAHSFRLQQADAQQAQQMLVDGQIVAIVTIPPDFDARVQQQQAVQVDVQINNLNTDFTDDIRRAVPLSITTFYAKAFPNIVTITAHEHDMYAQDTDYIPYLMVSILALGLIIGGILQAGIAVAREWEKETIKELLLSPASRSAVIIGKMLASLLLGLISVAAILVVMVLIVGIYPVHWDEVLGFTLLCLIPFIAAGIVLGALLKHRLPVMALSIGISIPLFFVSGAFGPISFSTQAIQVLARIFPLYYAIVLEQHAFHNFVLSPYGPAFNALVLLGYAIVLILLAVLVLRRSTVAH</sequence>
<reference evidence="7 8" key="1">
    <citation type="submission" date="2019-01" db="EMBL/GenBank/DDBJ databases">
        <title>Ktedonosporobacter rubrisoli SCAWS-G2.</title>
        <authorList>
            <person name="Huang Y."/>
            <person name="Yan B."/>
        </authorList>
    </citation>
    <scope>NUCLEOTIDE SEQUENCE [LARGE SCALE GENOMIC DNA]</scope>
    <source>
        <strain evidence="7 8">SCAWS-G2</strain>
    </source>
</reference>
<feature type="transmembrane region" description="Helical" evidence="5">
    <location>
        <begin position="284"/>
        <end position="307"/>
    </location>
</feature>
<dbReference type="AlphaFoldDB" id="A0A4P6K0R0"/>
<accession>A0A4P6K0R0</accession>
<keyword evidence="3 5" id="KW-1133">Transmembrane helix</keyword>
<keyword evidence="2 5" id="KW-0812">Transmembrane</keyword>
<feature type="transmembrane region" description="Helical" evidence="5">
    <location>
        <begin position="343"/>
        <end position="364"/>
    </location>
</feature>
<keyword evidence="8" id="KW-1185">Reference proteome</keyword>
<name>A0A4P6K0R0_KTERU</name>
<feature type="transmembrane region" description="Helical" evidence="5">
    <location>
        <begin position="256"/>
        <end position="277"/>
    </location>
</feature>
<dbReference type="InterPro" id="IPR013525">
    <property type="entry name" value="ABC2_TM"/>
</dbReference>
<evidence type="ECO:0000256" key="1">
    <source>
        <dbReference type="ARBA" id="ARBA00004141"/>
    </source>
</evidence>
<comment type="subcellular location">
    <subcellularLocation>
        <location evidence="1">Membrane</location>
        <topology evidence="1">Multi-pass membrane protein</topology>
    </subcellularLocation>
</comment>
<dbReference type="PANTHER" id="PTHR43077">
    <property type="entry name" value="TRANSPORT PERMEASE YVFS-RELATED"/>
    <property type="match status" value="1"/>
</dbReference>
<dbReference type="EMBL" id="CP035758">
    <property type="protein sequence ID" value="QBD81727.1"/>
    <property type="molecule type" value="Genomic_DNA"/>
</dbReference>
<feature type="domain" description="ABC transmembrane type-2" evidence="6">
    <location>
        <begin position="132"/>
        <end position="367"/>
    </location>
</feature>
<dbReference type="OrthoDB" id="4916864at2"/>
<evidence type="ECO:0000259" key="6">
    <source>
        <dbReference type="PROSITE" id="PS51012"/>
    </source>
</evidence>
<evidence type="ECO:0000313" key="8">
    <source>
        <dbReference type="Proteomes" id="UP000290365"/>
    </source>
</evidence>
<feature type="transmembrane region" description="Helical" evidence="5">
    <location>
        <begin position="28"/>
        <end position="50"/>
    </location>
</feature>
<proteinExistence type="predicted"/>
<gene>
    <name evidence="7" type="ORF">EPA93_39460</name>
</gene>
<dbReference type="GO" id="GO:0140359">
    <property type="term" value="F:ABC-type transporter activity"/>
    <property type="evidence" value="ECO:0007669"/>
    <property type="project" value="InterPro"/>
</dbReference>
<evidence type="ECO:0000313" key="7">
    <source>
        <dbReference type="EMBL" id="QBD81727.1"/>
    </source>
</evidence>